<evidence type="ECO:0000256" key="2">
    <source>
        <dbReference type="SAM" id="Phobius"/>
    </source>
</evidence>
<protein>
    <submittedName>
        <fullName evidence="5">EamA family transporter</fullName>
    </submittedName>
</protein>
<keyword evidence="2" id="KW-1133">Transmembrane helix</keyword>
<dbReference type="PANTHER" id="PTHR22911:SF79">
    <property type="entry name" value="MOBA-LIKE NTP TRANSFERASE DOMAIN-CONTAINING PROTEIN"/>
    <property type="match status" value="1"/>
</dbReference>
<dbReference type="InterPro" id="IPR037185">
    <property type="entry name" value="EmrE-like"/>
</dbReference>
<sequence length="315" mass="30771">MSRPLSIAAVLVAALCFATTGTSRALADVDADALSIGAARVLIGGGLLGAIAIAIALVARSGRTAAPHVETGRARQTVSTFVIVLVGAAGVLAYQPTFFSGTGLNGVAVGTVVALGSAPIVTGVLDSVLRRRRPSLRWSLATTVAIVGVVLVSGVVGDGAAAPASALGVAASVGAGASYALYAIASKMLLDRGWTAPAAMGAVFGTAAVLSLPVLLSTSTAWLGTANGAALALWLGVVTVTIAYLLFGAGLRGLSPATVSTLTLAEPLAATVLGLVVLHEQLSAVSVAGLIVIGVGLVLVAAPVRARSDGVSAPA</sequence>
<feature type="transmembrane region" description="Helical" evidence="2">
    <location>
        <begin position="136"/>
        <end position="156"/>
    </location>
</feature>
<name>A0A4S2DF67_9MICO</name>
<gene>
    <name evidence="5" type="ORF">E5344_01765</name>
</gene>
<dbReference type="EMBL" id="SRYO01000001">
    <property type="protein sequence ID" value="TGY39354.1"/>
    <property type="molecule type" value="Genomic_DNA"/>
</dbReference>
<keyword evidence="2" id="KW-0812">Transmembrane</keyword>
<keyword evidence="2" id="KW-0472">Membrane</keyword>
<dbReference type="Proteomes" id="UP000309893">
    <property type="component" value="Unassembled WGS sequence"/>
</dbReference>
<accession>A0A4S2DF67</accession>
<evidence type="ECO:0000313" key="5">
    <source>
        <dbReference type="EMBL" id="TGY39354.1"/>
    </source>
</evidence>
<dbReference type="SUPFAM" id="SSF103481">
    <property type="entry name" value="Multidrug resistance efflux transporter EmrE"/>
    <property type="match status" value="1"/>
</dbReference>
<comment type="similarity">
    <text evidence="1">Belongs to the EamA transporter family.</text>
</comment>
<feature type="transmembrane region" description="Helical" evidence="2">
    <location>
        <begin position="194"/>
        <end position="216"/>
    </location>
</feature>
<evidence type="ECO:0000313" key="6">
    <source>
        <dbReference type="Proteomes" id="UP000309893"/>
    </source>
</evidence>
<dbReference type="AlphaFoldDB" id="A0A4S2DF67"/>
<feature type="signal peptide" evidence="3">
    <location>
        <begin position="1"/>
        <end position="27"/>
    </location>
</feature>
<comment type="caution">
    <text evidence="5">The sequence shown here is derived from an EMBL/GenBank/DDBJ whole genome shotgun (WGS) entry which is preliminary data.</text>
</comment>
<dbReference type="PANTHER" id="PTHR22911">
    <property type="entry name" value="ACYL-MALONYL CONDENSING ENZYME-RELATED"/>
    <property type="match status" value="1"/>
</dbReference>
<feature type="transmembrane region" description="Helical" evidence="2">
    <location>
        <begin position="259"/>
        <end position="278"/>
    </location>
</feature>
<feature type="transmembrane region" description="Helical" evidence="2">
    <location>
        <begin position="78"/>
        <end position="95"/>
    </location>
</feature>
<reference evidence="5 6" key="1">
    <citation type="submission" date="2019-04" db="EMBL/GenBank/DDBJ databases">
        <title>Microbes associate with the intestines of laboratory mice.</title>
        <authorList>
            <person name="Navarre W."/>
            <person name="Wong E."/>
            <person name="Huang K."/>
            <person name="Tropini C."/>
            <person name="Ng K."/>
            <person name="Yu B."/>
        </authorList>
    </citation>
    <scope>NUCLEOTIDE SEQUENCE [LARGE SCALE GENOMIC DNA]</scope>
    <source>
        <strain evidence="5 6">NM46_B2-13</strain>
    </source>
</reference>
<feature type="transmembrane region" description="Helical" evidence="2">
    <location>
        <begin position="107"/>
        <end position="129"/>
    </location>
</feature>
<evidence type="ECO:0000256" key="1">
    <source>
        <dbReference type="ARBA" id="ARBA00007362"/>
    </source>
</evidence>
<dbReference type="InterPro" id="IPR000620">
    <property type="entry name" value="EamA_dom"/>
</dbReference>
<dbReference type="GO" id="GO:0016020">
    <property type="term" value="C:membrane"/>
    <property type="evidence" value="ECO:0007669"/>
    <property type="project" value="InterPro"/>
</dbReference>
<feature type="chain" id="PRO_5020771132" evidence="3">
    <location>
        <begin position="28"/>
        <end position="315"/>
    </location>
</feature>
<dbReference type="OrthoDB" id="3577499at2"/>
<proteinExistence type="inferred from homology"/>
<dbReference type="RefSeq" id="WP_135948488.1">
    <property type="nucleotide sequence ID" value="NZ_SRYO01000001.1"/>
</dbReference>
<feature type="transmembrane region" description="Helical" evidence="2">
    <location>
        <begin position="162"/>
        <end position="182"/>
    </location>
</feature>
<dbReference type="Pfam" id="PF00892">
    <property type="entry name" value="EamA"/>
    <property type="match status" value="1"/>
</dbReference>
<feature type="transmembrane region" description="Helical" evidence="2">
    <location>
        <begin position="284"/>
        <end position="304"/>
    </location>
</feature>
<feature type="transmembrane region" description="Helical" evidence="2">
    <location>
        <begin position="37"/>
        <end position="58"/>
    </location>
</feature>
<feature type="domain" description="EamA" evidence="4">
    <location>
        <begin position="167"/>
        <end position="300"/>
    </location>
</feature>
<evidence type="ECO:0000259" key="4">
    <source>
        <dbReference type="Pfam" id="PF00892"/>
    </source>
</evidence>
<organism evidence="5 6">
    <name type="scientific">Microbacterium laevaniformans</name>
    <dbReference type="NCBI Taxonomy" id="36807"/>
    <lineage>
        <taxon>Bacteria</taxon>
        <taxon>Bacillati</taxon>
        <taxon>Actinomycetota</taxon>
        <taxon>Actinomycetes</taxon>
        <taxon>Micrococcales</taxon>
        <taxon>Microbacteriaceae</taxon>
        <taxon>Microbacterium</taxon>
    </lineage>
</organism>
<keyword evidence="3" id="KW-0732">Signal</keyword>
<evidence type="ECO:0000256" key="3">
    <source>
        <dbReference type="SAM" id="SignalP"/>
    </source>
</evidence>
<feature type="transmembrane region" description="Helical" evidence="2">
    <location>
        <begin position="228"/>
        <end position="247"/>
    </location>
</feature>